<evidence type="ECO:0000313" key="7">
    <source>
        <dbReference type="EMBL" id="TAI47544.1"/>
    </source>
</evidence>
<dbReference type="AlphaFoldDB" id="A0A4Q8QCZ0"/>
<dbReference type="EMBL" id="SGIU01000002">
    <property type="protein sequence ID" value="TAI47544.1"/>
    <property type="molecule type" value="Genomic_DNA"/>
</dbReference>
<evidence type="ECO:0000313" key="8">
    <source>
        <dbReference type="Proteomes" id="UP000291981"/>
    </source>
</evidence>
<feature type="transmembrane region" description="Helical" evidence="6">
    <location>
        <begin position="323"/>
        <end position="341"/>
    </location>
</feature>
<protein>
    <recommendedName>
        <fullName evidence="9">Lipopolysaccharide biosynthesis protein</fullName>
    </recommendedName>
</protein>
<sequence length="451" mass="50436">MQLIIPLKLFKTAIFKKIFYNAGILASGSVTSSIIGLVSFALIARILEAELFGVLALVQAYALIIDKILNFQSWQALIKYGSETLKDDRKEDLTSLLRLGFSLDVGTAILASVTGCILAYVVGYFLGWSDLKAQMASLFSIAILFNIEGTPTAILRLFNSFKHFAIGSVGAAILKLVLVVIGYYLESGLIYFVIVTMLSQIGGYIYLILSSLSLLNKKKIGLGKYVPNYKEIKNTANSFEGLKSFIWTTNLHGTVRMATLNLDVILVDTLLGSVATGLYKVAKQFAKIFTQFSQPLYKSIYPELARLWSENKTTEFASVIKKFSFITFIFGIIALLCFVVFGEDIIYLTVGENYLGSLPTLLWYLCGAVLSMTAFPITPAVLAMGYPRISFKVLLLSTLLYFSFFFFLVEFFGLQGAGISYLLLYIFWSIIMTFYYYKYLRKEVITNKNIE</sequence>
<feature type="transmembrane region" description="Helical" evidence="6">
    <location>
        <begin position="99"/>
        <end position="126"/>
    </location>
</feature>
<dbReference type="PANTHER" id="PTHR30250">
    <property type="entry name" value="PST FAMILY PREDICTED COLANIC ACID TRANSPORTER"/>
    <property type="match status" value="1"/>
</dbReference>
<dbReference type="PANTHER" id="PTHR30250:SF31">
    <property type="entry name" value="INNER MEMBRANE PROTEIN YGHQ"/>
    <property type="match status" value="1"/>
</dbReference>
<organism evidence="7 8">
    <name type="scientific">Flagellimonas allohymeniacidonis</name>
    <dbReference type="NCBI Taxonomy" id="2517819"/>
    <lineage>
        <taxon>Bacteria</taxon>
        <taxon>Pseudomonadati</taxon>
        <taxon>Bacteroidota</taxon>
        <taxon>Flavobacteriia</taxon>
        <taxon>Flavobacteriales</taxon>
        <taxon>Flavobacteriaceae</taxon>
        <taxon>Flagellimonas</taxon>
    </lineage>
</organism>
<evidence type="ECO:0000256" key="4">
    <source>
        <dbReference type="ARBA" id="ARBA00022989"/>
    </source>
</evidence>
<keyword evidence="8" id="KW-1185">Reference proteome</keyword>
<evidence type="ECO:0000256" key="2">
    <source>
        <dbReference type="ARBA" id="ARBA00022475"/>
    </source>
</evidence>
<keyword evidence="4 6" id="KW-1133">Transmembrane helix</keyword>
<keyword evidence="2" id="KW-1003">Cell membrane</keyword>
<evidence type="ECO:0000256" key="1">
    <source>
        <dbReference type="ARBA" id="ARBA00004651"/>
    </source>
</evidence>
<dbReference type="Proteomes" id="UP000291981">
    <property type="component" value="Unassembled WGS sequence"/>
</dbReference>
<feature type="transmembrane region" description="Helical" evidence="6">
    <location>
        <begin position="18"/>
        <end position="43"/>
    </location>
</feature>
<dbReference type="OrthoDB" id="493991at2"/>
<keyword evidence="5 6" id="KW-0472">Membrane</keyword>
<feature type="transmembrane region" description="Helical" evidence="6">
    <location>
        <begin position="138"/>
        <end position="158"/>
    </location>
</feature>
<proteinExistence type="predicted"/>
<dbReference type="InterPro" id="IPR002797">
    <property type="entry name" value="Polysacc_synth"/>
</dbReference>
<feature type="transmembrane region" description="Helical" evidence="6">
    <location>
        <begin position="419"/>
        <end position="437"/>
    </location>
</feature>
<evidence type="ECO:0008006" key="9">
    <source>
        <dbReference type="Google" id="ProtNLM"/>
    </source>
</evidence>
<dbReference type="InterPro" id="IPR050833">
    <property type="entry name" value="Poly_Biosynth_Transport"/>
</dbReference>
<accession>A0A4Q8QCZ0</accession>
<name>A0A4Q8QCZ0_9FLAO</name>
<comment type="subcellular location">
    <subcellularLocation>
        <location evidence="1">Cell membrane</location>
        <topology evidence="1">Multi-pass membrane protein</topology>
    </subcellularLocation>
</comment>
<evidence type="ECO:0000256" key="6">
    <source>
        <dbReference type="SAM" id="Phobius"/>
    </source>
</evidence>
<evidence type="ECO:0000256" key="3">
    <source>
        <dbReference type="ARBA" id="ARBA00022692"/>
    </source>
</evidence>
<keyword evidence="3 6" id="KW-0812">Transmembrane</keyword>
<feature type="transmembrane region" description="Helical" evidence="6">
    <location>
        <begin position="393"/>
        <end position="413"/>
    </location>
</feature>
<feature type="transmembrane region" description="Helical" evidence="6">
    <location>
        <begin position="361"/>
        <end position="386"/>
    </location>
</feature>
<feature type="transmembrane region" description="Helical" evidence="6">
    <location>
        <begin position="49"/>
        <end position="69"/>
    </location>
</feature>
<feature type="transmembrane region" description="Helical" evidence="6">
    <location>
        <begin position="190"/>
        <end position="209"/>
    </location>
</feature>
<dbReference type="GO" id="GO:0005886">
    <property type="term" value="C:plasma membrane"/>
    <property type="evidence" value="ECO:0007669"/>
    <property type="project" value="UniProtKB-SubCell"/>
</dbReference>
<gene>
    <name evidence="7" type="ORF">EW142_12815</name>
</gene>
<reference evidence="7 8" key="1">
    <citation type="submission" date="2019-02" db="EMBL/GenBank/DDBJ databases">
        <title>Draft genome sequence of Muricauda sp. 176CP4-71.</title>
        <authorList>
            <person name="Park J.-S."/>
        </authorList>
    </citation>
    <scope>NUCLEOTIDE SEQUENCE [LARGE SCALE GENOMIC DNA]</scope>
    <source>
        <strain evidence="7 8">176CP4-71</strain>
    </source>
</reference>
<feature type="transmembrane region" description="Helical" evidence="6">
    <location>
        <begin position="165"/>
        <end position="184"/>
    </location>
</feature>
<comment type="caution">
    <text evidence="7">The sequence shown here is derived from an EMBL/GenBank/DDBJ whole genome shotgun (WGS) entry which is preliminary data.</text>
</comment>
<dbReference type="Pfam" id="PF01943">
    <property type="entry name" value="Polysacc_synt"/>
    <property type="match status" value="1"/>
</dbReference>
<evidence type="ECO:0000256" key="5">
    <source>
        <dbReference type="ARBA" id="ARBA00023136"/>
    </source>
</evidence>